<sequence length="93" mass="10553">MASRLYGFLPITHVNSKRSLRLRKDLFLISVIAREALPKQSLIPPNDYEIASHFVPRGRNDVLLLLPTKKNKNASVIAREARPKQSVGSTYRL</sequence>
<organism evidence="1 2">
    <name type="scientific">Hanstruepera neustonica</name>
    <dbReference type="NCBI Taxonomy" id="1445657"/>
    <lineage>
        <taxon>Bacteria</taxon>
        <taxon>Pseudomonadati</taxon>
        <taxon>Bacteroidota</taxon>
        <taxon>Flavobacteriia</taxon>
        <taxon>Flavobacteriales</taxon>
        <taxon>Flavobacteriaceae</taxon>
        <taxon>Hanstruepera</taxon>
    </lineage>
</organism>
<evidence type="ECO:0000313" key="2">
    <source>
        <dbReference type="Proteomes" id="UP000236641"/>
    </source>
</evidence>
<name>A0A2K1DWY1_9FLAO</name>
<comment type="caution">
    <text evidence="1">The sequence shown here is derived from an EMBL/GenBank/DDBJ whole genome shotgun (WGS) entry which is preliminary data.</text>
</comment>
<accession>A0A2K1DWY1</accession>
<dbReference type="AlphaFoldDB" id="A0A2K1DWY1"/>
<protein>
    <submittedName>
        <fullName evidence="1">Uncharacterized protein</fullName>
    </submittedName>
</protein>
<dbReference type="EMBL" id="POWF01000008">
    <property type="protein sequence ID" value="PNQ72509.1"/>
    <property type="molecule type" value="Genomic_DNA"/>
</dbReference>
<dbReference type="Proteomes" id="UP000236641">
    <property type="component" value="Unassembled WGS sequence"/>
</dbReference>
<reference evidence="1 2" key="1">
    <citation type="submission" date="2018-01" db="EMBL/GenBank/DDBJ databases">
        <title>The draft genome of Hanstruepera neustonica JCM19743.</title>
        <authorList>
            <person name="He R.-H."/>
            <person name="Du Z.-J."/>
        </authorList>
    </citation>
    <scope>NUCLEOTIDE SEQUENCE [LARGE SCALE GENOMIC DNA]</scope>
    <source>
        <strain evidence="1 2">JCM19743</strain>
    </source>
</reference>
<proteinExistence type="predicted"/>
<evidence type="ECO:0000313" key="1">
    <source>
        <dbReference type="EMBL" id="PNQ72509.1"/>
    </source>
</evidence>
<keyword evidence="2" id="KW-1185">Reference proteome</keyword>
<gene>
    <name evidence="1" type="ORF">C1T31_12035</name>
</gene>